<dbReference type="InterPro" id="IPR023209">
    <property type="entry name" value="DAO"/>
</dbReference>
<dbReference type="PROSITE" id="PS00677">
    <property type="entry name" value="DAO"/>
    <property type="match status" value="1"/>
</dbReference>
<feature type="domain" description="FAD dependent oxidoreductase" evidence="10">
    <location>
        <begin position="11"/>
        <end position="263"/>
    </location>
</feature>
<evidence type="ECO:0000259" key="10">
    <source>
        <dbReference type="Pfam" id="PF01266"/>
    </source>
</evidence>
<keyword evidence="5" id="KW-0560">Oxidoreductase</keyword>
<evidence type="ECO:0000256" key="2">
    <source>
        <dbReference type="ARBA" id="ARBA00006730"/>
    </source>
</evidence>
<proteinExistence type="inferred from homology"/>
<evidence type="ECO:0000256" key="6">
    <source>
        <dbReference type="ARBA" id="ARBA00039101"/>
    </source>
</evidence>
<name>A0AAT9H9N3_9ACTN</name>
<dbReference type="PANTHER" id="PTHR11530:SF11">
    <property type="entry name" value="D-ASPARTATE OXIDASE"/>
    <property type="match status" value="1"/>
</dbReference>
<dbReference type="EMBL" id="AP035768">
    <property type="protein sequence ID" value="BFO14020.1"/>
    <property type="molecule type" value="Genomic_DNA"/>
</dbReference>
<feature type="compositionally biased region" description="Basic and acidic residues" evidence="9">
    <location>
        <begin position="309"/>
        <end position="345"/>
    </location>
</feature>
<dbReference type="GO" id="GO:0003884">
    <property type="term" value="F:D-amino-acid oxidase activity"/>
    <property type="evidence" value="ECO:0007669"/>
    <property type="project" value="UniProtKB-EC"/>
</dbReference>
<evidence type="ECO:0000256" key="3">
    <source>
        <dbReference type="ARBA" id="ARBA00022630"/>
    </source>
</evidence>
<comment type="catalytic activity">
    <reaction evidence="8">
        <text>a D-alpha-amino acid + O2 + H2O = a 2-oxocarboxylate + H2O2 + NH4(+)</text>
        <dbReference type="Rhea" id="RHEA:21816"/>
        <dbReference type="ChEBI" id="CHEBI:15377"/>
        <dbReference type="ChEBI" id="CHEBI:15379"/>
        <dbReference type="ChEBI" id="CHEBI:16240"/>
        <dbReference type="ChEBI" id="CHEBI:28938"/>
        <dbReference type="ChEBI" id="CHEBI:35179"/>
        <dbReference type="ChEBI" id="CHEBI:59871"/>
        <dbReference type="EC" id="1.4.3.3"/>
    </reaction>
    <physiologicalReaction direction="left-to-right" evidence="8">
        <dbReference type="Rhea" id="RHEA:21817"/>
    </physiologicalReaction>
</comment>
<evidence type="ECO:0000256" key="5">
    <source>
        <dbReference type="ARBA" id="ARBA00023002"/>
    </source>
</evidence>
<accession>A0AAT9H9N3</accession>
<keyword evidence="3" id="KW-0285">Flavoprotein</keyword>
<evidence type="ECO:0000256" key="7">
    <source>
        <dbReference type="ARBA" id="ARBA00039751"/>
    </source>
</evidence>
<gene>
    <name evidence="11" type="ORF">SHKM778_04080</name>
</gene>
<comment type="cofactor">
    <cofactor evidence="1">
        <name>FAD</name>
        <dbReference type="ChEBI" id="CHEBI:57692"/>
    </cofactor>
</comment>
<organism evidence="11">
    <name type="scientific">Streptomyces haneummycinicus</name>
    <dbReference type="NCBI Taxonomy" id="3074435"/>
    <lineage>
        <taxon>Bacteria</taxon>
        <taxon>Bacillati</taxon>
        <taxon>Actinomycetota</taxon>
        <taxon>Actinomycetes</taxon>
        <taxon>Kitasatosporales</taxon>
        <taxon>Streptomycetaceae</taxon>
        <taxon>Streptomyces</taxon>
    </lineage>
</organism>
<reference evidence="11" key="1">
    <citation type="submission" date="2024-06" db="EMBL/GenBank/DDBJ databases">
        <authorList>
            <consortium name="consrtm"/>
            <person name="Uemura M."/>
            <person name="Terahara T."/>
        </authorList>
    </citation>
    <scope>NUCLEOTIDE SEQUENCE</scope>
    <source>
        <strain evidence="11">KM77-8</strain>
    </source>
</reference>
<keyword evidence="4" id="KW-0274">FAD</keyword>
<dbReference type="Gene3D" id="3.30.9.10">
    <property type="entry name" value="D-Amino Acid Oxidase, subunit A, domain 2"/>
    <property type="match status" value="1"/>
</dbReference>
<protein>
    <recommendedName>
        <fullName evidence="7">D-amino-acid oxidase</fullName>
        <ecNumber evidence="6">1.4.3.3</ecNumber>
    </recommendedName>
</protein>
<dbReference type="InterPro" id="IPR006181">
    <property type="entry name" value="D-amino_acid_oxidase_CS"/>
</dbReference>
<dbReference type="GO" id="GO:0019478">
    <property type="term" value="P:D-amino acid catabolic process"/>
    <property type="evidence" value="ECO:0007669"/>
    <property type="project" value="TreeGrafter"/>
</dbReference>
<reference evidence="11" key="2">
    <citation type="submission" date="2024-07" db="EMBL/GenBank/DDBJ databases">
        <title>Streptomyces haneummycinica sp. nov., a new antibiotic-producing actinobacterium isolated from marine sediment.</title>
        <authorList>
            <person name="Uemura M."/>
            <person name="Hamada M."/>
            <person name="Hirano S."/>
            <person name="Kobayashi K."/>
            <person name="Ohshiro T."/>
            <person name="Kobayashi T."/>
            <person name="Terahara T."/>
        </authorList>
    </citation>
    <scope>NUCLEOTIDE SEQUENCE</scope>
    <source>
        <strain evidence="11">KM77-8</strain>
    </source>
</reference>
<dbReference type="GO" id="GO:0005737">
    <property type="term" value="C:cytoplasm"/>
    <property type="evidence" value="ECO:0007669"/>
    <property type="project" value="TreeGrafter"/>
</dbReference>
<evidence type="ECO:0000256" key="8">
    <source>
        <dbReference type="ARBA" id="ARBA00049547"/>
    </source>
</evidence>
<evidence type="ECO:0000313" key="11">
    <source>
        <dbReference type="EMBL" id="BFO14020.1"/>
    </source>
</evidence>
<dbReference type="SUPFAM" id="SSF54373">
    <property type="entry name" value="FAD-linked reductases, C-terminal domain"/>
    <property type="match status" value="1"/>
</dbReference>
<sequence length="345" mass="36954">MGPYLVEPKDKVDQWGQRSLDIFRGLAEDPATGVRLTSGIEASRTAEAPPEWATTLPGFRPCGPAELPAKFSAGYRFTVPLIDMPTYLGYLLHRFDAAGGTVERRRLASLSDAGPANVIVNCTGIGAKDLLPDPDLRPIRGQHVVVTNPGLTEFFSEDTGLSSDLLCFYPHGDTVVLGGTAIDGEDGLASDDTAAASILARCAEVEPRLAAARVLEHRVGARPTRATVRVEADWQEDGSVVVHNYGHGGAGVTLSWGCAEATRALLPRSEIRPRITYSTRPGVPGGDIKQQNSEKQPSVAAGSKAQQDAAREAAGELWQEHDVVFSRPRADYEESKGTTQGSRDR</sequence>
<dbReference type="Gene3D" id="3.40.50.720">
    <property type="entry name" value="NAD(P)-binding Rossmann-like Domain"/>
    <property type="match status" value="1"/>
</dbReference>
<dbReference type="SUPFAM" id="SSF51971">
    <property type="entry name" value="Nucleotide-binding domain"/>
    <property type="match status" value="1"/>
</dbReference>
<dbReference type="AlphaFoldDB" id="A0AAT9H9N3"/>
<evidence type="ECO:0000256" key="9">
    <source>
        <dbReference type="SAM" id="MobiDB-lite"/>
    </source>
</evidence>
<evidence type="ECO:0000256" key="1">
    <source>
        <dbReference type="ARBA" id="ARBA00001974"/>
    </source>
</evidence>
<evidence type="ECO:0000256" key="4">
    <source>
        <dbReference type="ARBA" id="ARBA00022827"/>
    </source>
</evidence>
<dbReference type="EC" id="1.4.3.3" evidence="6"/>
<feature type="region of interest" description="Disordered" evidence="9">
    <location>
        <begin position="275"/>
        <end position="345"/>
    </location>
</feature>
<dbReference type="InterPro" id="IPR006076">
    <property type="entry name" value="FAD-dep_OxRdtase"/>
</dbReference>
<dbReference type="Pfam" id="PF01266">
    <property type="entry name" value="DAO"/>
    <property type="match status" value="1"/>
</dbReference>
<comment type="similarity">
    <text evidence="2">Belongs to the DAMOX/DASOX family.</text>
</comment>
<dbReference type="PANTHER" id="PTHR11530">
    <property type="entry name" value="D-AMINO ACID OXIDASE"/>
    <property type="match status" value="1"/>
</dbReference>
<dbReference type="GO" id="GO:0071949">
    <property type="term" value="F:FAD binding"/>
    <property type="evidence" value="ECO:0007669"/>
    <property type="project" value="InterPro"/>
</dbReference>